<dbReference type="WBParaSite" id="Pan_g4683.t1">
    <property type="protein sequence ID" value="Pan_g4683.t1"/>
    <property type="gene ID" value="Pan_g4683"/>
</dbReference>
<sequence>MGETYGFIEVAQTQRLMDLGECGKNEPVDIVCMEVYAFADLRKDHRINYKIDFVIKTDIAHIRNVLKIVSICCTTTGRGNRMPGDSPASGLRKPNRFQTEARRAVIVSCFAPI</sequence>
<protein>
    <submittedName>
        <fullName evidence="2">Methyltransf_21 domain-containing protein</fullName>
    </submittedName>
</protein>
<keyword evidence="1" id="KW-1185">Reference proteome</keyword>
<name>A0A7E4VY57_PANRE</name>
<evidence type="ECO:0000313" key="1">
    <source>
        <dbReference type="Proteomes" id="UP000492821"/>
    </source>
</evidence>
<accession>A0A7E4VY57</accession>
<proteinExistence type="predicted"/>
<dbReference type="AlphaFoldDB" id="A0A7E4VY57"/>
<dbReference type="Proteomes" id="UP000492821">
    <property type="component" value="Unassembled WGS sequence"/>
</dbReference>
<reference evidence="1" key="1">
    <citation type="journal article" date="2013" name="Genetics">
        <title>The draft genome and transcriptome of Panagrellus redivivus are shaped by the harsh demands of a free-living lifestyle.</title>
        <authorList>
            <person name="Srinivasan J."/>
            <person name="Dillman A.R."/>
            <person name="Macchietto M.G."/>
            <person name="Heikkinen L."/>
            <person name="Lakso M."/>
            <person name="Fracchia K.M."/>
            <person name="Antoshechkin I."/>
            <person name="Mortazavi A."/>
            <person name="Wong G."/>
            <person name="Sternberg P.W."/>
        </authorList>
    </citation>
    <scope>NUCLEOTIDE SEQUENCE [LARGE SCALE GENOMIC DNA]</scope>
    <source>
        <strain evidence="1">MT8872</strain>
    </source>
</reference>
<evidence type="ECO:0000313" key="2">
    <source>
        <dbReference type="WBParaSite" id="Pan_g4683.t1"/>
    </source>
</evidence>
<reference evidence="2" key="2">
    <citation type="submission" date="2020-10" db="UniProtKB">
        <authorList>
            <consortium name="WormBaseParasite"/>
        </authorList>
    </citation>
    <scope>IDENTIFICATION</scope>
</reference>
<organism evidence="1 2">
    <name type="scientific">Panagrellus redivivus</name>
    <name type="common">Microworm</name>
    <dbReference type="NCBI Taxonomy" id="6233"/>
    <lineage>
        <taxon>Eukaryota</taxon>
        <taxon>Metazoa</taxon>
        <taxon>Ecdysozoa</taxon>
        <taxon>Nematoda</taxon>
        <taxon>Chromadorea</taxon>
        <taxon>Rhabditida</taxon>
        <taxon>Tylenchina</taxon>
        <taxon>Panagrolaimomorpha</taxon>
        <taxon>Panagrolaimoidea</taxon>
        <taxon>Panagrolaimidae</taxon>
        <taxon>Panagrellus</taxon>
    </lineage>
</organism>